<dbReference type="EMBL" id="CP038267">
    <property type="protein sequence ID" value="QBR93570.1"/>
    <property type="molecule type" value="Genomic_DNA"/>
</dbReference>
<organism evidence="3 4">
    <name type="scientific">Nocardioides euryhalodurans</name>
    <dbReference type="NCBI Taxonomy" id="2518370"/>
    <lineage>
        <taxon>Bacteria</taxon>
        <taxon>Bacillati</taxon>
        <taxon>Actinomycetota</taxon>
        <taxon>Actinomycetes</taxon>
        <taxon>Propionibacteriales</taxon>
        <taxon>Nocardioidaceae</taxon>
        <taxon>Nocardioides</taxon>
    </lineage>
</organism>
<name>A0A4P7GNC7_9ACTN</name>
<protein>
    <submittedName>
        <fullName evidence="3">Uncharacterized protein</fullName>
    </submittedName>
</protein>
<gene>
    <name evidence="3" type="ORF">EXE57_15795</name>
</gene>
<evidence type="ECO:0000256" key="2">
    <source>
        <dbReference type="SAM" id="MobiDB-lite"/>
    </source>
</evidence>
<dbReference type="Proteomes" id="UP000294894">
    <property type="component" value="Chromosome"/>
</dbReference>
<evidence type="ECO:0000256" key="1">
    <source>
        <dbReference type="SAM" id="Coils"/>
    </source>
</evidence>
<sequence>MTDTTQGDTMLDFDRAVHGTDTTTDETGLALVDEPATDQDSPFSAAARMLELASETAERLVSDAEAEAASLLAAARAGADDLAEASRAESEGVAAELARAREEQTADLDRERRTALAGLADEKAALEAQIDALREAEADQRHRMRQHLTQHLAMLDTSDSVPPAVIAS</sequence>
<dbReference type="OrthoDB" id="3790461at2"/>
<dbReference type="KEGG" id="noy:EXE57_15795"/>
<dbReference type="AlphaFoldDB" id="A0A4P7GNC7"/>
<feature type="region of interest" description="Disordered" evidence="2">
    <location>
        <begin position="1"/>
        <end position="42"/>
    </location>
</feature>
<feature type="coiled-coil region" evidence="1">
    <location>
        <begin position="47"/>
        <end position="143"/>
    </location>
</feature>
<accession>A0A4P7GNC7</accession>
<keyword evidence="4" id="KW-1185">Reference proteome</keyword>
<keyword evidence="1" id="KW-0175">Coiled coil</keyword>
<evidence type="ECO:0000313" key="3">
    <source>
        <dbReference type="EMBL" id="QBR93570.1"/>
    </source>
</evidence>
<dbReference type="RefSeq" id="WP_135079128.1">
    <property type="nucleotide sequence ID" value="NZ_CP038267.1"/>
</dbReference>
<evidence type="ECO:0000313" key="4">
    <source>
        <dbReference type="Proteomes" id="UP000294894"/>
    </source>
</evidence>
<proteinExistence type="predicted"/>
<reference evidence="3 4" key="1">
    <citation type="submission" date="2019-03" db="EMBL/GenBank/DDBJ databases">
        <title>Three New Species of Nocardioides, Nocardioides euryhalodurans sp. nov., Nocardioides seonyuensis sp. nov. and Nocardioides eburneoflavus sp. nov., Iolated from Soil.</title>
        <authorList>
            <person name="Roh S.G."/>
            <person name="Lee C."/>
            <person name="Kim M.-K."/>
            <person name="Kim S.B."/>
        </authorList>
    </citation>
    <scope>NUCLEOTIDE SEQUENCE [LARGE SCALE GENOMIC DNA]</scope>
    <source>
        <strain evidence="3 4">MMS17-SY117</strain>
    </source>
</reference>